<sequence length="120" mass="13770">MPGLKALAVAVGVTALAATGAWAAQHETKPQQGQTQQMPGPAFERMQELMQQARETKDPAERRQLMREHIEMMGEQMQEMMGAAAPEMMTRMREHLGMMQQMMEQMLEQQKMMMEMNEQQ</sequence>
<evidence type="ECO:0000313" key="3">
    <source>
        <dbReference type="Proteomes" id="UP000249590"/>
    </source>
</evidence>
<keyword evidence="3" id="KW-1185">Reference proteome</keyword>
<dbReference type="AlphaFoldDB" id="A0A8B2NNK1"/>
<evidence type="ECO:0000256" key="1">
    <source>
        <dbReference type="SAM" id="SignalP"/>
    </source>
</evidence>
<name>A0A8B2NNK1_9HYPH</name>
<reference evidence="2 3" key="1">
    <citation type="submission" date="2018-05" db="EMBL/GenBank/DDBJ databases">
        <title>Acuticoccus sediminis sp. nov., isolated from deep-sea sediment of Indian Ocean.</title>
        <authorList>
            <person name="Liu X."/>
            <person name="Lai Q."/>
            <person name="Du Y."/>
            <person name="Sun F."/>
            <person name="Zhang X."/>
            <person name="Wang S."/>
            <person name="Shao Z."/>
        </authorList>
    </citation>
    <scope>NUCLEOTIDE SEQUENCE [LARGE SCALE GENOMIC DNA]</scope>
    <source>
        <strain evidence="2 3">PTG4-2</strain>
    </source>
</reference>
<feature type="signal peptide" evidence="1">
    <location>
        <begin position="1"/>
        <end position="23"/>
    </location>
</feature>
<organism evidence="2 3">
    <name type="scientific">Acuticoccus sediminis</name>
    <dbReference type="NCBI Taxonomy" id="2184697"/>
    <lineage>
        <taxon>Bacteria</taxon>
        <taxon>Pseudomonadati</taxon>
        <taxon>Pseudomonadota</taxon>
        <taxon>Alphaproteobacteria</taxon>
        <taxon>Hyphomicrobiales</taxon>
        <taxon>Amorphaceae</taxon>
        <taxon>Acuticoccus</taxon>
    </lineage>
</organism>
<gene>
    <name evidence="2" type="ORF">DLJ53_08545</name>
</gene>
<comment type="caution">
    <text evidence="2">The sequence shown here is derived from an EMBL/GenBank/DDBJ whole genome shotgun (WGS) entry which is preliminary data.</text>
</comment>
<feature type="chain" id="PRO_5032517390" evidence="1">
    <location>
        <begin position="24"/>
        <end position="120"/>
    </location>
</feature>
<dbReference type="EMBL" id="QHHQ01000002">
    <property type="protein sequence ID" value="RAI01475.1"/>
    <property type="molecule type" value="Genomic_DNA"/>
</dbReference>
<proteinExistence type="predicted"/>
<protein>
    <submittedName>
        <fullName evidence="2">Uncharacterized protein</fullName>
    </submittedName>
</protein>
<keyword evidence="1" id="KW-0732">Signal</keyword>
<dbReference type="Proteomes" id="UP000249590">
    <property type="component" value="Unassembled WGS sequence"/>
</dbReference>
<accession>A0A8B2NNK1</accession>
<evidence type="ECO:0000313" key="2">
    <source>
        <dbReference type="EMBL" id="RAI01475.1"/>
    </source>
</evidence>